<dbReference type="KEGG" id="mhl:MHLP_02090"/>
<dbReference type="EMBL" id="CP003731">
    <property type="protein sequence ID" value="AFO51998.1"/>
    <property type="molecule type" value="Genomic_DNA"/>
</dbReference>
<evidence type="ECO:0000256" key="1">
    <source>
        <dbReference type="SAM" id="MobiDB-lite"/>
    </source>
</evidence>
<proteinExistence type="predicted"/>
<evidence type="ECO:0000313" key="3">
    <source>
        <dbReference type="Proteomes" id="UP000006502"/>
    </source>
</evidence>
<protein>
    <submittedName>
        <fullName evidence="2">Uncharacterized protein</fullName>
    </submittedName>
</protein>
<name>I7BJH1_MYCHA</name>
<dbReference type="HOGENOM" id="CLU_107120_0_0_14"/>
<feature type="compositionally biased region" description="Low complexity" evidence="1">
    <location>
        <begin position="40"/>
        <end position="51"/>
    </location>
</feature>
<dbReference type="PATRIC" id="fig|1212765.3.peg.471"/>
<gene>
    <name evidence="2" type="ordered locus">MHLP_02090</name>
</gene>
<sequence length="191" mass="21207">MKAIVPLVFGAGSVVGGGFRVVEMVKPANHETLEKVVKESSPSSSSAESDSLNLQTEVLANADEVMTEAQDPSVKDSDDEEEEEDLEILNGKLVLTKGNPEEWFNEEYVLEVYFSEGQPSNLGVSVVDFSTSDREKVERYLRLFNTGVSFNSYTFEGFLEGLQEERTKFEKIFGAQTYLTLEGKVQKLVKG</sequence>
<dbReference type="AlphaFoldDB" id="I7BJH1"/>
<accession>I7BJH1</accession>
<dbReference type="Proteomes" id="UP000006502">
    <property type="component" value="Chromosome"/>
</dbReference>
<dbReference type="STRING" id="1212765.MHLP_02090"/>
<feature type="region of interest" description="Disordered" evidence="1">
    <location>
        <begin position="36"/>
        <end position="59"/>
    </location>
</feature>
<organism evidence="2 3">
    <name type="scientific">Mycoplasma haematolamae (strain Purdue)</name>
    <dbReference type="NCBI Taxonomy" id="1212765"/>
    <lineage>
        <taxon>Bacteria</taxon>
        <taxon>Bacillati</taxon>
        <taxon>Mycoplasmatota</taxon>
        <taxon>Mollicutes</taxon>
        <taxon>Mycoplasmataceae</taxon>
        <taxon>Mycoplasma</taxon>
    </lineage>
</organism>
<evidence type="ECO:0000313" key="2">
    <source>
        <dbReference type="EMBL" id="AFO51998.1"/>
    </source>
</evidence>
<keyword evidence="3" id="KW-1185">Reference proteome</keyword>
<reference evidence="3" key="2">
    <citation type="submission" date="2012-07" db="EMBL/GenBank/DDBJ databases">
        <title>Complete genome sequence of 'Candidatus Mycoplasma haemolamae'.</title>
        <authorList>
            <person name="Guimaraes A.M.S."/>
            <person name="Toth B."/>
            <person name="Santos A.P."/>
            <person name="Nascimento N.C."/>
            <person name="Sojka J.E."/>
            <person name="Messick J.B."/>
        </authorList>
    </citation>
    <scope>NUCLEOTIDE SEQUENCE [LARGE SCALE GENOMIC DNA]</scope>
    <source>
        <strain evidence="3">Purdue</strain>
    </source>
</reference>
<reference evidence="2 3" key="1">
    <citation type="journal article" date="2012" name="J. Bacteriol.">
        <title>Genome Sequence of "Candidatus Mycoplasma haemolamae" Strain Purdue, a Red Blood Cell Pathogen of Alpacas (Vicugna pacos) and Llamas (Lama glama).</title>
        <authorList>
            <person name="Guimaraes A.M."/>
            <person name="Toth B."/>
            <person name="Santos A.P."/>
            <person name="do Nascimento N.C."/>
            <person name="Kritchevsky J.E."/>
            <person name="Messick J.B."/>
        </authorList>
    </citation>
    <scope>NUCLEOTIDE SEQUENCE [LARGE SCALE GENOMIC DNA]</scope>
    <source>
        <strain evidence="2 3">Purdue</strain>
    </source>
</reference>